<dbReference type="PANTHER" id="PTHR37490:SF2">
    <property type="match status" value="1"/>
</dbReference>
<reference evidence="2" key="1">
    <citation type="submission" date="2020-06" db="EMBL/GenBank/DDBJ databases">
        <title>Draft genome sequences of strains closely related to Aspergillus parafelis and Aspergillus hiratsukae.</title>
        <authorList>
            <person name="Dos Santos R.A.C."/>
            <person name="Rivero-Menendez O."/>
            <person name="Steenwyk J.L."/>
            <person name="Mead M.E."/>
            <person name="Goldman G.H."/>
            <person name="Alastruey-Izquierdo A."/>
            <person name="Rokas A."/>
        </authorList>
    </citation>
    <scope>NUCLEOTIDE SEQUENCE</scope>
    <source>
        <strain evidence="2">CNM-CM5793</strain>
    </source>
</reference>
<dbReference type="Pfam" id="PF01498">
    <property type="entry name" value="HTH_Tnp_Tc3_2"/>
    <property type="match status" value="1"/>
</dbReference>
<dbReference type="PANTHER" id="PTHR37490">
    <property type="entry name" value="EXPRESSED PROTEIN"/>
    <property type="match status" value="1"/>
</dbReference>
<evidence type="ECO:0000259" key="1">
    <source>
        <dbReference type="Pfam" id="PF01498"/>
    </source>
</evidence>
<protein>
    <recommendedName>
        <fullName evidence="1">Transposase Tc1-like domain-containing protein</fullName>
    </recommendedName>
</protein>
<dbReference type="InterPro" id="IPR002492">
    <property type="entry name" value="Transposase_Tc1-like"/>
</dbReference>
<dbReference type="Gene3D" id="3.30.420.10">
    <property type="entry name" value="Ribonuclease H-like superfamily/Ribonuclease H"/>
    <property type="match status" value="1"/>
</dbReference>
<feature type="domain" description="Transposase Tc1-like" evidence="1">
    <location>
        <begin position="84"/>
        <end position="150"/>
    </location>
</feature>
<dbReference type="InterPro" id="IPR036397">
    <property type="entry name" value="RNaseH_sf"/>
</dbReference>
<comment type="caution">
    <text evidence="2">The sequence shown here is derived from an EMBL/GenBank/DDBJ whole genome shotgun (WGS) entry which is preliminary data.</text>
</comment>
<dbReference type="GO" id="GO:0015074">
    <property type="term" value="P:DNA integration"/>
    <property type="evidence" value="ECO:0007669"/>
    <property type="project" value="InterPro"/>
</dbReference>
<name>A0A8H6UFZ9_9EURO</name>
<evidence type="ECO:0000313" key="2">
    <source>
        <dbReference type="EMBL" id="KAF7128742.1"/>
    </source>
</evidence>
<dbReference type="Pfam" id="PF11913">
    <property type="entry name" value="DUF3431"/>
    <property type="match status" value="1"/>
</dbReference>
<accession>A0A8H6UFZ9</accession>
<dbReference type="SUPFAM" id="SSF46689">
    <property type="entry name" value="Homeodomain-like"/>
    <property type="match status" value="1"/>
</dbReference>
<gene>
    <name evidence="2" type="ORF">CNMCM5793_003593</name>
</gene>
<dbReference type="Proteomes" id="UP000630445">
    <property type="component" value="Unassembled WGS sequence"/>
</dbReference>
<dbReference type="EMBL" id="JACBAD010001902">
    <property type="protein sequence ID" value="KAF7128742.1"/>
    <property type="molecule type" value="Genomic_DNA"/>
</dbReference>
<dbReference type="AlphaFoldDB" id="A0A8H6UFZ9"/>
<dbReference type="GO" id="GO:0006313">
    <property type="term" value="P:DNA transposition"/>
    <property type="evidence" value="ECO:0007669"/>
    <property type="project" value="InterPro"/>
</dbReference>
<sequence length="464" mass="52952">MPKSGFHPIELRIQILGLAAWGIETKDIAARLEVPVRSIQKMIQRAKDRGFDPTTCQRIRMEYVEDAKRSGRPKEITPEKENAIIQSVSKDRAGREKSSEILAYEAGISHCSVLRILKRNGFVVAKPSWKPGLTEAAKAKRLQFCLDHQHWTLEDWKNVIWTDETAVVLGHRRGSLRVHLEDFCDQYRAGTYMVDWVKSRYSPLNVPALPHGQTGDKVIVMAKLEEEHTEWVEEELPDWQRAIYTVNPSKATAADHRKLTTPLNKGHESMAYLTYLIDHYDALPSTIAFLHSHRAGFLMAWHVDAPLHDNVAAMRALQLDFVQRNGYVNLRCNWNPGCKADHRLNRHVTEQVWAEIFDGTSTPPLNATTSPAQAMAGAAHQQKFLAKPKEVGAACCAQFAVSREQVLQRPREDYVRFRQWVIDTHKDDATSGRVMEFLWHVIFGKEAVYCPDEEVCYCQVYGQC</sequence>
<dbReference type="InterPro" id="IPR021838">
    <property type="entry name" value="DUF3431"/>
</dbReference>
<proteinExistence type="predicted"/>
<evidence type="ECO:0000313" key="3">
    <source>
        <dbReference type="Proteomes" id="UP000630445"/>
    </source>
</evidence>
<dbReference type="InterPro" id="IPR009057">
    <property type="entry name" value="Homeodomain-like_sf"/>
</dbReference>
<dbReference type="GO" id="GO:0003677">
    <property type="term" value="F:DNA binding"/>
    <property type="evidence" value="ECO:0007669"/>
    <property type="project" value="InterPro"/>
</dbReference>
<keyword evidence="3" id="KW-1185">Reference proteome</keyword>
<organism evidence="2 3">
    <name type="scientific">Aspergillus hiratsukae</name>
    <dbReference type="NCBI Taxonomy" id="1194566"/>
    <lineage>
        <taxon>Eukaryota</taxon>
        <taxon>Fungi</taxon>
        <taxon>Dikarya</taxon>
        <taxon>Ascomycota</taxon>
        <taxon>Pezizomycotina</taxon>
        <taxon>Eurotiomycetes</taxon>
        <taxon>Eurotiomycetidae</taxon>
        <taxon>Eurotiales</taxon>
        <taxon>Aspergillaceae</taxon>
        <taxon>Aspergillus</taxon>
        <taxon>Aspergillus subgen. Fumigati</taxon>
    </lineage>
</organism>
<dbReference type="OrthoDB" id="426718at2759"/>